<evidence type="ECO:0000256" key="1">
    <source>
        <dbReference type="ARBA" id="ARBA00007920"/>
    </source>
</evidence>
<dbReference type="Pfam" id="PF05057">
    <property type="entry name" value="DUF676"/>
    <property type="match status" value="1"/>
</dbReference>
<dbReference type="EMBL" id="JAUIRO010000002">
    <property type="protein sequence ID" value="KAK0728290.1"/>
    <property type="molecule type" value="Genomic_DNA"/>
</dbReference>
<feature type="compositionally biased region" description="Basic and acidic residues" evidence="2">
    <location>
        <begin position="464"/>
        <end position="478"/>
    </location>
</feature>
<name>A0AA40B5X7_9PEZI</name>
<keyword evidence="5" id="KW-1185">Reference proteome</keyword>
<organism evidence="4 5">
    <name type="scientific">Lasiosphaeria miniovina</name>
    <dbReference type="NCBI Taxonomy" id="1954250"/>
    <lineage>
        <taxon>Eukaryota</taxon>
        <taxon>Fungi</taxon>
        <taxon>Dikarya</taxon>
        <taxon>Ascomycota</taxon>
        <taxon>Pezizomycotina</taxon>
        <taxon>Sordariomycetes</taxon>
        <taxon>Sordariomycetidae</taxon>
        <taxon>Sordariales</taxon>
        <taxon>Lasiosphaeriaceae</taxon>
        <taxon>Lasiosphaeria</taxon>
    </lineage>
</organism>
<feature type="domain" description="DUF676" evidence="3">
    <location>
        <begin position="62"/>
        <end position="180"/>
    </location>
</feature>
<evidence type="ECO:0000313" key="5">
    <source>
        <dbReference type="Proteomes" id="UP001172101"/>
    </source>
</evidence>
<dbReference type="InterPro" id="IPR007751">
    <property type="entry name" value="DUF676_lipase-like"/>
</dbReference>
<evidence type="ECO:0000313" key="4">
    <source>
        <dbReference type="EMBL" id="KAK0728290.1"/>
    </source>
</evidence>
<dbReference type="AlphaFoldDB" id="A0AA40B5X7"/>
<evidence type="ECO:0000256" key="2">
    <source>
        <dbReference type="SAM" id="MobiDB-lite"/>
    </source>
</evidence>
<evidence type="ECO:0000259" key="3">
    <source>
        <dbReference type="Pfam" id="PF05057"/>
    </source>
</evidence>
<dbReference type="SUPFAM" id="SSF53474">
    <property type="entry name" value="alpha/beta-Hydrolases"/>
    <property type="match status" value="1"/>
</dbReference>
<proteinExistence type="inferred from homology"/>
<sequence>MAQPTTTATRLSPAHSMSSLHLVEASSGGVVDWMASGPGSSLDPRSSSTQSLAPSEREQRRTLLIIYVHGFMGDDSSFRSFPAHVHNFLKSVLADTHVIHSKIYPRYKTYKAIEVATDNFSTWLEPHESPTTDIILVGHSMGGLLAADVVLQPTQPPVYGSPFRHRILGTISLDAPLLGLHPGIVVSGITSLFRPAPGLPPAPGRAEGLTPGFAPAGPCSPNLSIYSEQTSSSPSQSLGGMSTPSLMTSTSSSSAQPQGLDPFFNPAFFNDASFVDRGWLKNVVHFAQKHKAENLFGAAASHILSHLEFGGCLADYSGLKLRYTKLRKLEDVNDLNPLSGGIRVRFINYYTISTGIPKKKQPGYFPDTKSLDAGASQPVTPRILIKNHSDSGVSPAALEMLEPIPEPESPDRTPAALWQESQLSLQPAEAIETEAFGDPDALALPPIPNLPSPPPAAPDFTSIQDKEARKQAEKEAKRAQKAYEQAVKSREKTIKERQKLAEKQRRKGLKDAEKRERDAQKERDKLEQKEQKRLQKEEQAALKQQQQQASQGGGGESGEAAAAAEPKKKLRKFCMLPGKNSSTGERDTAWVPVHMEGVDEVGAHCGLFFAEGAHYEKLVSDVGTRIAAWVHEDASRRAIADLD</sequence>
<feature type="compositionally biased region" description="Basic and acidic residues" evidence="2">
    <location>
        <begin position="487"/>
        <end position="540"/>
    </location>
</feature>
<accession>A0AA40B5X7</accession>
<gene>
    <name evidence="4" type="ORF">B0T26DRAFT_848606</name>
</gene>
<feature type="region of interest" description="Disordered" evidence="2">
    <location>
        <begin position="34"/>
        <end position="56"/>
    </location>
</feature>
<comment type="caution">
    <text evidence="4">The sequence shown here is derived from an EMBL/GenBank/DDBJ whole genome shotgun (WGS) entry which is preliminary data.</text>
</comment>
<dbReference type="PANTHER" id="PTHR47842:SF3">
    <property type="entry name" value="DUF676 DOMAIN-CONTAINING PROTEIN"/>
    <property type="match status" value="1"/>
</dbReference>
<dbReference type="GeneID" id="85330884"/>
<dbReference type="InterPro" id="IPR029058">
    <property type="entry name" value="AB_hydrolase_fold"/>
</dbReference>
<dbReference type="RefSeq" id="XP_060301145.1">
    <property type="nucleotide sequence ID" value="XM_060447614.1"/>
</dbReference>
<reference evidence="4" key="1">
    <citation type="submission" date="2023-06" db="EMBL/GenBank/DDBJ databases">
        <title>Genome-scale phylogeny and comparative genomics of the fungal order Sordariales.</title>
        <authorList>
            <consortium name="Lawrence Berkeley National Laboratory"/>
            <person name="Hensen N."/>
            <person name="Bonometti L."/>
            <person name="Westerberg I."/>
            <person name="Brannstrom I.O."/>
            <person name="Guillou S."/>
            <person name="Cros-Aarteil S."/>
            <person name="Calhoun S."/>
            <person name="Haridas S."/>
            <person name="Kuo A."/>
            <person name="Mondo S."/>
            <person name="Pangilinan J."/>
            <person name="Riley R."/>
            <person name="LaButti K."/>
            <person name="Andreopoulos B."/>
            <person name="Lipzen A."/>
            <person name="Chen C."/>
            <person name="Yanf M."/>
            <person name="Daum C."/>
            <person name="Ng V."/>
            <person name="Clum A."/>
            <person name="Steindorff A."/>
            <person name="Ohm R."/>
            <person name="Martin F."/>
            <person name="Silar P."/>
            <person name="Natvig D."/>
            <person name="Lalanne C."/>
            <person name="Gautier V."/>
            <person name="Ament-velasquez S.L."/>
            <person name="Kruys A."/>
            <person name="Hutchinson M.I."/>
            <person name="Powell A.J."/>
            <person name="Barry K."/>
            <person name="Miller A.N."/>
            <person name="Grigoriev I.V."/>
            <person name="Debuchy R."/>
            <person name="Gladieux P."/>
            <person name="Thoren M.H."/>
            <person name="Johannesson H."/>
        </authorList>
    </citation>
    <scope>NUCLEOTIDE SEQUENCE</scope>
    <source>
        <strain evidence="4">SMH2392-1A</strain>
    </source>
</reference>
<comment type="similarity">
    <text evidence="1">Belongs to the putative lipase ROG1 family.</text>
</comment>
<dbReference type="Gene3D" id="3.40.50.1820">
    <property type="entry name" value="alpha/beta hydrolase"/>
    <property type="match status" value="1"/>
</dbReference>
<dbReference type="PANTHER" id="PTHR47842">
    <property type="entry name" value="EXPRESSED PROTEIN"/>
    <property type="match status" value="1"/>
</dbReference>
<dbReference type="Proteomes" id="UP001172101">
    <property type="component" value="Unassembled WGS sequence"/>
</dbReference>
<feature type="compositionally biased region" description="Pro residues" evidence="2">
    <location>
        <begin position="445"/>
        <end position="457"/>
    </location>
</feature>
<feature type="region of interest" description="Disordered" evidence="2">
    <location>
        <begin position="439"/>
        <end position="567"/>
    </location>
</feature>
<protein>
    <recommendedName>
        <fullName evidence="3">DUF676 domain-containing protein</fullName>
    </recommendedName>
</protein>
<feature type="region of interest" description="Disordered" evidence="2">
    <location>
        <begin position="224"/>
        <end position="254"/>
    </location>
</feature>
<feature type="compositionally biased region" description="Low complexity" evidence="2">
    <location>
        <begin position="541"/>
        <end position="550"/>
    </location>
</feature>
<feature type="compositionally biased region" description="Polar residues" evidence="2">
    <location>
        <begin position="43"/>
        <end position="53"/>
    </location>
</feature>